<evidence type="ECO:0000313" key="4">
    <source>
        <dbReference type="Proteomes" id="UP000194800"/>
    </source>
</evidence>
<evidence type="ECO:0000256" key="1">
    <source>
        <dbReference type="SAM" id="SignalP"/>
    </source>
</evidence>
<organism evidence="2 5">
    <name type="scientific">Gilliamella apicola</name>
    <dbReference type="NCBI Taxonomy" id="1196095"/>
    <lineage>
        <taxon>Bacteria</taxon>
        <taxon>Pseudomonadati</taxon>
        <taxon>Pseudomonadota</taxon>
        <taxon>Gammaproteobacteria</taxon>
        <taxon>Orbales</taxon>
        <taxon>Orbaceae</taxon>
        <taxon>Gilliamella</taxon>
    </lineage>
</organism>
<proteinExistence type="predicted"/>
<dbReference type="Pfam" id="PF04748">
    <property type="entry name" value="Polysacc_deac_2"/>
    <property type="match status" value="1"/>
</dbReference>
<protein>
    <recommendedName>
        <fullName evidence="6">Divergent polysaccharide deacetylase family protein</fullName>
    </recommendedName>
</protein>
<dbReference type="EMBL" id="NARP01000005">
    <property type="protein sequence ID" value="OTQ01019.1"/>
    <property type="molecule type" value="Genomic_DNA"/>
</dbReference>
<dbReference type="PANTHER" id="PTHR30105">
    <property type="entry name" value="UNCHARACTERIZED YIBQ-RELATED"/>
    <property type="match status" value="1"/>
</dbReference>
<dbReference type="OrthoDB" id="9784811at2"/>
<evidence type="ECO:0000313" key="2">
    <source>
        <dbReference type="EMBL" id="OTQ01019.1"/>
    </source>
</evidence>
<dbReference type="Proteomes" id="UP000194800">
    <property type="component" value="Unassembled WGS sequence"/>
</dbReference>
<sequence length="276" mass="30813">MVKIVVRLLISMAIGLLLQTSNVWAAELAIVIDDFGYRQHNEEQIIKLSPNITVAVLPNSPNAHHIANIAHEHGNDVMIHLPMAPFGKQPLEKDTLYPYMEEEEVDRIVTNAVALVPYAIGVNNHMGSLMTSSQIGMENVMKALSYHSMFFLDSKTVGKTAVREAASLYDIPVVERDVFLDDKQNEAVISQQFDLAIRVARKNGSAIAIGHPHPQTLNVLKHKLANLPSDIELIKISQLVTPLTTESKPKVTLKYILEHCINQLEDAWNFNNNLNK</sequence>
<dbReference type="Gene3D" id="3.20.20.370">
    <property type="entry name" value="Glycoside hydrolase/deacetylase"/>
    <property type="match status" value="1"/>
</dbReference>
<accession>A0A242NKE8</accession>
<dbReference type="RefSeq" id="WP_025314560.1">
    <property type="nucleotide sequence ID" value="NZ_NART01000002.1"/>
</dbReference>
<keyword evidence="1" id="KW-0732">Signal</keyword>
<comment type="caution">
    <text evidence="2">The sequence shown here is derived from an EMBL/GenBank/DDBJ whole genome shotgun (WGS) entry which is preliminary data.</text>
</comment>
<dbReference type="CDD" id="cd10936">
    <property type="entry name" value="CE4_DAC2"/>
    <property type="match status" value="1"/>
</dbReference>
<dbReference type="InterPro" id="IPR006837">
    <property type="entry name" value="Divergent_DAC"/>
</dbReference>
<gene>
    <name evidence="3" type="ORF">B6C91_00850</name>
    <name evidence="2" type="ORF">B6D08_02490</name>
</gene>
<dbReference type="PANTHER" id="PTHR30105:SF2">
    <property type="entry name" value="DIVERGENT POLYSACCHARIDE DEACETYLASE SUPERFAMILY"/>
    <property type="match status" value="1"/>
</dbReference>
<dbReference type="AlphaFoldDB" id="A0A242NKE8"/>
<dbReference type="SUPFAM" id="SSF88713">
    <property type="entry name" value="Glycoside hydrolase/deacetylase"/>
    <property type="match status" value="1"/>
</dbReference>
<feature type="chain" id="PRO_5011263429" description="Divergent polysaccharide deacetylase family protein" evidence="1">
    <location>
        <begin position="26"/>
        <end position="276"/>
    </location>
</feature>
<dbReference type="InterPro" id="IPR011330">
    <property type="entry name" value="Glyco_hydro/deAcase_b/a-brl"/>
</dbReference>
<dbReference type="GO" id="GO:0005975">
    <property type="term" value="P:carbohydrate metabolic process"/>
    <property type="evidence" value="ECO:0007669"/>
    <property type="project" value="InterPro"/>
</dbReference>
<dbReference type="EMBL" id="NART01000002">
    <property type="protein sequence ID" value="OTQ11824.1"/>
    <property type="molecule type" value="Genomic_DNA"/>
</dbReference>
<evidence type="ECO:0008006" key="6">
    <source>
        <dbReference type="Google" id="ProtNLM"/>
    </source>
</evidence>
<evidence type="ECO:0000313" key="3">
    <source>
        <dbReference type="EMBL" id="OTQ11824.1"/>
    </source>
</evidence>
<evidence type="ECO:0000313" key="5">
    <source>
        <dbReference type="Proteomes" id="UP000194977"/>
    </source>
</evidence>
<name>A0A242NKE8_9GAMM</name>
<reference evidence="4 5" key="1">
    <citation type="submission" date="2017-03" db="EMBL/GenBank/DDBJ databases">
        <title>Comparative genomics of honeybee gut symbionts reveal geographically distinct and subgroup specific antibiotic resistance.</title>
        <authorList>
            <person name="Ludvigsen J."/>
            <person name="Porcellato D."/>
            <person name="Labee-Lund T.M."/>
            <person name="Amdam G.V."/>
            <person name="Rudi K."/>
        </authorList>
    </citation>
    <scope>NUCLEOTIDE SEQUENCE [LARGE SCALE GENOMIC DNA]</scope>
    <source>
        <strain evidence="2 5">A-7-12</strain>
        <strain evidence="3 4">A-9-12</strain>
    </source>
</reference>
<keyword evidence="4" id="KW-1185">Reference proteome</keyword>
<dbReference type="Proteomes" id="UP000194977">
    <property type="component" value="Unassembled WGS sequence"/>
</dbReference>
<feature type="signal peptide" evidence="1">
    <location>
        <begin position="1"/>
        <end position="25"/>
    </location>
</feature>